<feature type="transmembrane region" description="Helical" evidence="9">
    <location>
        <begin position="164"/>
        <end position="182"/>
    </location>
</feature>
<feature type="domain" description="ABC transmembrane type-1" evidence="11">
    <location>
        <begin position="33"/>
        <end position="307"/>
    </location>
</feature>
<dbReference type="AlphaFoldDB" id="A0A1M5E0W6"/>
<dbReference type="GO" id="GO:0005886">
    <property type="term" value="C:plasma membrane"/>
    <property type="evidence" value="ECO:0007669"/>
    <property type="project" value="UniProtKB-SubCell"/>
</dbReference>
<evidence type="ECO:0000256" key="3">
    <source>
        <dbReference type="ARBA" id="ARBA00022475"/>
    </source>
</evidence>
<keyword evidence="8 9" id="KW-0472">Membrane</keyword>
<keyword evidence="5" id="KW-0547">Nucleotide-binding</keyword>
<dbReference type="SMART" id="SM00382">
    <property type="entry name" value="AAA"/>
    <property type="match status" value="1"/>
</dbReference>
<dbReference type="FunFam" id="3.40.50.300:FF:000221">
    <property type="entry name" value="Multidrug ABC transporter ATP-binding protein"/>
    <property type="match status" value="1"/>
</dbReference>
<evidence type="ECO:0000256" key="8">
    <source>
        <dbReference type="ARBA" id="ARBA00023136"/>
    </source>
</evidence>
<dbReference type="CDD" id="cd07346">
    <property type="entry name" value="ABC_6TM_exporters"/>
    <property type="match status" value="1"/>
</dbReference>
<evidence type="ECO:0000259" key="11">
    <source>
        <dbReference type="PROSITE" id="PS50929"/>
    </source>
</evidence>
<keyword evidence="6 12" id="KW-0067">ATP-binding</keyword>
<evidence type="ECO:0000256" key="7">
    <source>
        <dbReference type="ARBA" id="ARBA00022989"/>
    </source>
</evidence>
<dbReference type="Pfam" id="PF00005">
    <property type="entry name" value="ABC_tran"/>
    <property type="match status" value="1"/>
</dbReference>
<feature type="transmembrane region" description="Helical" evidence="9">
    <location>
        <begin position="61"/>
        <end position="80"/>
    </location>
</feature>
<evidence type="ECO:0000259" key="10">
    <source>
        <dbReference type="PROSITE" id="PS50893"/>
    </source>
</evidence>
<keyword evidence="2" id="KW-0813">Transport</keyword>
<evidence type="ECO:0000256" key="2">
    <source>
        <dbReference type="ARBA" id="ARBA00022448"/>
    </source>
</evidence>
<dbReference type="InterPro" id="IPR039421">
    <property type="entry name" value="Type_1_exporter"/>
</dbReference>
<dbReference type="PROSITE" id="PS50893">
    <property type="entry name" value="ABC_TRANSPORTER_2"/>
    <property type="match status" value="1"/>
</dbReference>
<dbReference type="GO" id="GO:0005524">
    <property type="term" value="F:ATP binding"/>
    <property type="evidence" value="ECO:0007669"/>
    <property type="project" value="UniProtKB-KW"/>
</dbReference>
<dbReference type="PANTHER" id="PTHR43394:SF1">
    <property type="entry name" value="ATP-BINDING CASSETTE SUB-FAMILY B MEMBER 10, MITOCHONDRIAL"/>
    <property type="match status" value="1"/>
</dbReference>
<dbReference type="InterPro" id="IPR003439">
    <property type="entry name" value="ABC_transporter-like_ATP-bd"/>
</dbReference>
<dbReference type="InterPro" id="IPR036640">
    <property type="entry name" value="ABC1_TM_sf"/>
</dbReference>
<dbReference type="PROSITE" id="PS00211">
    <property type="entry name" value="ABC_TRANSPORTER_1"/>
    <property type="match status" value="1"/>
</dbReference>
<sequence>MNLREVYSLLKEGAKYVKGKWHYVFMFIIFENLYTLLALYIPQINRMLINQAIPRKDINLLFRLALLVFATLIAMVIVQISKNYTQLKLSQYISKNIKGDLFNTIMHMTRQQLTERQVGDLLSRLFNDADRYKDLLQNTIQIFGSHIPALIIIIIVISVVNWKFAIVAIIFSPLFAISFFLFRKKLAQLSYKESKLYGQLNSKAQETVSGNDIVKLSGTETKEVNNFINILKELFKVETKEFSYNNTSIALSMFISGAMTAGIYVVGSWFSIKGKMNIGDIIALNSWVLMTGGPINQIALQYLNIQQMVGSVKRVLEVLNSETEIMDIQRINIERSGFKGQINFQDVCFAYNNNEKPILKGLSFSINPGERIGIVGQSGVGKSTIVHLLAGFYRNYTGKIFIDGYEVKDLPLSYLRKNIAVVSQEPILFNDTVANNILYGNEDKFEDEETRMKAIVEAAHIAGIHEKIINLPDGYNTFIGDRGIKLSGGEKQRIIIARMVIKNPAIILLDEAMSAIDAENEREIQEKLDVVTKGKTTLIISHRITTLRNVDRIMVLEDGKIADFGTHEELLRKNKLYARLYYNIADKKKRESI</sequence>
<dbReference type="OrthoDB" id="9762517at2"/>
<dbReference type="SUPFAM" id="SSF90123">
    <property type="entry name" value="ABC transporter transmembrane region"/>
    <property type="match status" value="1"/>
</dbReference>
<evidence type="ECO:0000256" key="6">
    <source>
        <dbReference type="ARBA" id="ARBA00022840"/>
    </source>
</evidence>
<keyword evidence="13" id="KW-1185">Reference proteome</keyword>
<dbReference type="GO" id="GO:0016887">
    <property type="term" value="F:ATP hydrolysis activity"/>
    <property type="evidence" value="ECO:0007669"/>
    <property type="project" value="InterPro"/>
</dbReference>
<evidence type="ECO:0000256" key="1">
    <source>
        <dbReference type="ARBA" id="ARBA00004651"/>
    </source>
</evidence>
<name>A0A1M5E0W6_9THEO</name>
<evidence type="ECO:0000313" key="13">
    <source>
        <dbReference type="Proteomes" id="UP000184088"/>
    </source>
</evidence>
<dbReference type="InterPro" id="IPR017871">
    <property type="entry name" value="ABC_transporter-like_CS"/>
</dbReference>
<dbReference type="STRING" id="1121256.SAMN02746089_02458"/>
<feature type="transmembrane region" description="Helical" evidence="9">
    <location>
        <begin position="140"/>
        <end position="158"/>
    </location>
</feature>
<evidence type="ECO:0000256" key="5">
    <source>
        <dbReference type="ARBA" id="ARBA00022741"/>
    </source>
</evidence>
<dbReference type="InterPro" id="IPR027417">
    <property type="entry name" value="P-loop_NTPase"/>
</dbReference>
<protein>
    <submittedName>
        <fullName evidence="12">ATP-binding cassette, subfamily B, MsbA</fullName>
    </submittedName>
</protein>
<feature type="transmembrane region" description="Helical" evidence="9">
    <location>
        <begin position="249"/>
        <end position="270"/>
    </location>
</feature>
<dbReference type="Pfam" id="PF00664">
    <property type="entry name" value="ABC_membrane"/>
    <property type="match status" value="1"/>
</dbReference>
<dbReference type="PANTHER" id="PTHR43394">
    <property type="entry name" value="ATP-DEPENDENT PERMEASE MDL1, MITOCHONDRIAL"/>
    <property type="match status" value="1"/>
</dbReference>
<dbReference type="Proteomes" id="UP000184088">
    <property type="component" value="Unassembled WGS sequence"/>
</dbReference>
<gene>
    <name evidence="12" type="ORF">SAMN02746089_02458</name>
</gene>
<keyword evidence="7 9" id="KW-1133">Transmembrane helix</keyword>
<evidence type="ECO:0000313" key="12">
    <source>
        <dbReference type="EMBL" id="SHF72754.1"/>
    </source>
</evidence>
<comment type="subcellular location">
    <subcellularLocation>
        <location evidence="1">Cell membrane</location>
        <topology evidence="1">Multi-pass membrane protein</topology>
    </subcellularLocation>
</comment>
<dbReference type="RefSeq" id="WP_073345868.1">
    <property type="nucleotide sequence ID" value="NZ_FQVH01000040.1"/>
</dbReference>
<dbReference type="Gene3D" id="1.20.1560.10">
    <property type="entry name" value="ABC transporter type 1, transmembrane domain"/>
    <property type="match status" value="1"/>
</dbReference>
<dbReference type="PROSITE" id="PS50929">
    <property type="entry name" value="ABC_TM1F"/>
    <property type="match status" value="1"/>
</dbReference>
<evidence type="ECO:0000256" key="9">
    <source>
        <dbReference type="SAM" id="Phobius"/>
    </source>
</evidence>
<evidence type="ECO:0000256" key="4">
    <source>
        <dbReference type="ARBA" id="ARBA00022692"/>
    </source>
</evidence>
<keyword evidence="3" id="KW-1003">Cell membrane</keyword>
<dbReference type="InterPro" id="IPR011527">
    <property type="entry name" value="ABC1_TM_dom"/>
</dbReference>
<keyword evidence="4 9" id="KW-0812">Transmembrane</keyword>
<organism evidence="12 13">
    <name type="scientific">Caldanaerobius fijiensis DSM 17918</name>
    <dbReference type="NCBI Taxonomy" id="1121256"/>
    <lineage>
        <taxon>Bacteria</taxon>
        <taxon>Bacillati</taxon>
        <taxon>Bacillota</taxon>
        <taxon>Clostridia</taxon>
        <taxon>Thermoanaerobacterales</taxon>
        <taxon>Thermoanaerobacteraceae</taxon>
        <taxon>Caldanaerobius</taxon>
    </lineage>
</organism>
<dbReference type="EMBL" id="FQVH01000040">
    <property type="protein sequence ID" value="SHF72754.1"/>
    <property type="molecule type" value="Genomic_DNA"/>
</dbReference>
<accession>A0A1M5E0W6</accession>
<dbReference type="SUPFAM" id="SSF52540">
    <property type="entry name" value="P-loop containing nucleoside triphosphate hydrolases"/>
    <property type="match status" value="1"/>
</dbReference>
<feature type="domain" description="ABC transporter" evidence="10">
    <location>
        <begin position="342"/>
        <end position="583"/>
    </location>
</feature>
<reference evidence="12 13" key="1">
    <citation type="submission" date="2016-11" db="EMBL/GenBank/DDBJ databases">
        <authorList>
            <person name="Jaros S."/>
            <person name="Januszkiewicz K."/>
            <person name="Wedrychowicz H."/>
        </authorList>
    </citation>
    <scope>NUCLEOTIDE SEQUENCE [LARGE SCALE GENOMIC DNA]</scope>
    <source>
        <strain evidence="12 13">DSM 17918</strain>
    </source>
</reference>
<dbReference type="GO" id="GO:0015421">
    <property type="term" value="F:ABC-type oligopeptide transporter activity"/>
    <property type="evidence" value="ECO:0007669"/>
    <property type="project" value="TreeGrafter"/>
</dbReference>
<proteinExistence type="predicted"/>
<dbReference type="Gene3D" id="3.40.50.300">
    <property type="entry name" value="P-loop containing nucleotide triphosphate hydrolases"/>
    <property type="match status" value="1"/>
</dbReference>
<feature type="transmembrane region" description="Helical" evidence="9">
    <location>
        <begin position="21"/>
        <end position="41"/>
    </location>
</feature>
<dbReference type="InterPro" id="IPR003593">
    <property type="entry name" value="AAA+_ATPase"/>
</dbReference>